<feature type="region of interest" description="Disordered" evidence="1">
    <location>
        <begin position="1"/>
        <end position="97"/>
    </location>
</feature>
<evidence type="ECO:0000313" key="3">
    <source>
        <dbReference type="Proteomes" id="UP000305929"/>
    </source>
</evidence>
<dbReference type="EMBL" id="SZNQ01000001">
    <property type="protein sequence ID" value="TKS98997.1"/>
    <property type="molecule type" value="Genomic_DNA"/>
</dbReference>
<evidence type="ECO:0000313" key="2">
    <source>
        <dbReference type="EMBL" id="TKS98997.1"/>
    </source>
</evidence>
<evidence type="ECO:0000256" key="1">
    <source>
        <dbReference type="SAM" id="MobiDB-lite"/>
    </source>
</evidence>
<organism evidence="2 3">
    <name type="scientific">Streptomyces lasalocidi</name>
    <name type="common">Streptomyces lasaliensis</name>
    <dbReference type="NCBI Taxonomy" id="324833"/>
    <lineage>
        <taxon>Bacteria</taxon>
        <taxon>Bacillati</taxon>
        <taxon>Actinomycetota</taxon>
        <taxon>Actinomycetes</taxon>
        <taxon>Kitasatosporales</taxon>
        <taxon>Streptomycetaceae</taxon>
        <taxon>Streptomyces</taxon>
    </lineage>
</organism>
<accession>A0A4U5WBB1</accession>
<evidence type="ECO:0008006" key="4">
    <source>
        <dbReference type="Google" id="ProtNLM"/>
    </source>
</evidence>
<keyword evidence="3" id="KW-1185">Reference proteome</keyword>
<dbReference type="Proteomes" id="UP000305929">
    <property type="component" value="Unassembled WGS sequence"/>
</dbReference>
<protein>
    <recommendedName>
        <fullName evidence="4">DUF5709 domain-containing protein</fullName>
    </recommendedName>
</protein>
<feature type="compositionally biased region" description="Basic and acidic residues" evidence="1">
    <location>
        <begin position="50"/>
        <end position="66"/>
    </location>
</feature>
<proteinExistence type="predicted"/>
<dbReference type="RefSeq" id="WP_137304900.1">
    <property type="nucleotide sequence ID" value="NZ_SZNQ01000001.1"/>
</dbReference>
<dbReference type="AlphaFoldDB" id="A0A4U5WBB1"/>
<gene>
    <name evidence="2" type="ORF">E4U91_01880</name>
</gene>
<name>A0A4U5WBB1_STRLS</name>
<sequence>MTEHEAQGPAPASGMRAEHDDRATTSDDAGWPRRTEAEEPGDPGVSPSEDGGKVLEERADVRRAVDDDTSVTEPAGYEPEDEDPLDPEFRAPTDDGA</sequence>
<feature type="compositionally biased region" description="Basic and acidic residues" evidence="1">
    <location>
        <begin position="16"/>
        <end position="37"/>
    </location>
</feature>
<reference evidence="2 3" key="1">
    <citation type="submission" date="2019-04" db="EMBL/GenBank/DDBJ databases">
        <title>Streptomyces lasaliensis sp. nov., an Actinomycete isolated from soil which produces the polyether antibiotic lasalocid.</title>
        <authorList>
            <person name="Erwin G."/>
            <person name="Haber C."/>
        </authorList>
    </citation>
    <scope>NUCLEOTIDE SEQUENCE [LARGE SCALE GENOMIC DNA]</scope>
    <source>
        <strain evidence="2 3">X-537</strain>
    </source>
</reference>
<comment type="caution">
    <text evidence="2">The sequence shown here is derived from an EMBL/GenBank/DDBJ whole genome shotgun (WGS) entry which is preliminary data.</text>
</comment>
<feature type="compositionally biased region" description="Basic and acidic residues" evidence="1">
    <location>
        <begin position="87"/>
        <end position="97"/>
    </location>
</feature>